<proteinExistence type="predicted"/>
<dbReference type="GeneID" id="5176014"/>
<dbReference type="RefSeq" id="YP_001036310.1">
    <property type="nucleotide sequence ID" value="NC_009011.2"/>
</dbReference>
<dbReference type="InterPro" id="IPR016658">
    <property type="entry name" value="DNA_primase_LEF1"/>
</dbReference>
<dbReference type="CDD" id="cd00525">
    <property type="entry name" value="AE_Prim_S_like"/>
    <property type="match status" value="1"/>
</dbReference>
<name>A1YJ08_NPVSF</name>
<evidence type="ECO:0000313" key="1">
    <source>
        <dbReference type="EMBL" id="ABM45729.1"/>
    </source>
</evidence>
<keyword evidence="2" id="KW-1185">Reference proteome</keyword>
<organismHost>
    <name type="scientific">Lepidoptera</name>
    <name type="common">moths &amp; butterflies</name>
    <dbReference type="NCBI Taxonomy" id="7088"/>
</organismHost>
<dbReference type="SUPFAM" id="SSF56747">
    <property type="entry name" value="Prim-pol domain"/>
    <property type="match status" value="1"/>
</dbReference>
<dbReference type="Proteomes" id="UP000204663">
    <property type="component" value="Segment"/>
</dbReference>
<sequence length="239" mass="28399">MASFLSCIQHSDLWARIMFRKKFVYSPDQIEQMWHNVSFNDCRRFGFFDGHRWYHPNVFFATCDEFAQYLKRYRISDVHVKPLEDNGGREWVIDVDVEAENSKNLEIKINVAAETFRNFFKNNISRIMHSGNRGIHVWLRIDKFPMHASKETREQYYKVFVPPDALDVTSAVPEGCFAESFLKAIAKYKDEKIIDDKPLLYWWPNVDKHVFCNNSQIRVPYSYNHKGKKFSYLLTTTKS</sequence>
<evidence type="ECO:0000313" key="2">
    <source>
        <dbReference type="Proteomes" id="UP000204663"/>
    </source>
</evidence>
<organism evidence="1 2">
    <name type="scientific">Spodoptera frugiperda nuclear polyhedrosis virus</name>
    <name type="common">SfNPV</name>
    <dbReference type="NCBI Taxonomy" id="10455"/>
    <lineage>
        <taxon>Viruses</taxon>
        <taxon>Viruses incertae sedis</taxon>
        <taxon>Naldaviricetes</taxon>
        <taxon>Lefavirales</taxon>
        <taxon>Baculoviridae</taxon>
        <taxon>Alphabaculovirus</taxon>
        <taxon>Alphabaculovirus spofrugiperdae</taxon>
    </lineage>
</organism>
<accession>A1YJ08</accession>
<protein>
    <submittedName>
        <fullName evidence="1">Late expression factor 1</fullName>
    </submittedName>
</protein>
<dbReference type="PIRSF" id="PIRSF016433">
    <property type="entry name" value="Viral_DNA_prim"/>
    <property type="match status" value="1"/>
</dbReference>
<reference evidence="1 2" key="1">
    <citation type="journal article" date="2008" name="J. Gen. Virol.">
        <title>Genomic sequence analysis of a fast-killing isolate of Spodoptera frugiperda multiple nucleopolyhedrovirus.</title>
        <authorList>
            <person name="Harrison R.L."/>
            <person name="Puttler B."/>
            <person name="Popham H.J."/>
        </authorList>
    </citation>
    <scope>NUCLEOTIDE SEQUENCE [LARGE SCALE GENOMIC DNA]</scope>
    <source>
        <strain evidence="1">3AP2</strain>
    </source>
</reference>
<dbReference type="EMBL" id="EF035042">
    <property type="protein sequence ID" value="ABM45729.1"/>
    <property type="molecule type" value="Genomic_DNA"/>
</dbReference>
<dbReference type="OrthoDB" id="18354at10239"/>
<dbReference type="KEGG" id="vg:5176014"/>